<dbReference type="GO" id="GO:0005737">
    <property type="term" value="C:cytoplasm"/>
    <property type="evidence" value="ECO:0007669"/>
    <property type="project" value="TreeGrafter"/>
</dbReference>
<dbReference type="CDD" id="cd11877">
    <property type="entry name" value="SH3_PIX"/>
    <property type="match status" value="1"/>
</dbReference>
<dbReference type="PaxDb" id="121845-A0A3Q0IP95"/>
<dbReference type="SUPFAM" id="SSF48065">
    <property type="entry name" value="DBL homology domain (DH-domain)"/>
    <property type="match status" value="1"/>
</dbReference>
<dbReference type="RefSeq" id="XP_026676473.1">
    <property type="nucleotide sequence ID" value="XM_026820672.1"/>
</dbReference>
<dbReference type="GO" id="GO:0005085">
    <property type="term" value="F:guanyl-nucleotide exchange factor activity"/>
    <property type="evidence" value="ECO:0007669"/>
    <property type="project" value="InterPro"/>
</dbReference>
<evidence type="ECO:0000259" key="3">
    <source>
        <dbReference type="PROSITE" id="PS50002"/>
    </source>
</evidence>
<dbReference type="FunFam" id="2.30.30.40:FF:000072">
    <property type="entry name" value="Unconventional Myosin IB"/>
    <property type="match status" value="1"/>
</dbReference>
<sequence length="270" mass="30555">MSVVEPLLVQAVYSFKGKNNDELCFKKGDVIVVTQKEDGGWWEGTFNEKTGWFPSNYVQEYKPTPDALSSPVKFSSPVKLPSDLALNMKANRALVVKDIIDSEKAYVTELQTIIHNFLVPIEKSEIMSKEQFQQLTSNLREILSLHETLLATLEASVQDQRLGRVFLQFAPDIKRVHYSYAHSHPRAACILDTFKDELTKVMEASGASSPGLLVLTTGLSKPLRRLDKYTGLLQELERHVDEAHVDRGDSQRCVSVYRDIQVSRRVWSVS</sequence>
<dbReference type="STRING" id="121845.A0A3Q0IP95"/>
<dbReference type="InterPro" id="IPR001452">
    <property type="entry name" value="SH3_domain"/>
</dbReference>
<evidence type="ECO:0000313" key="6">
    <source>
        <dbReference type="RefSeq" id="XP_026676473.1"/>
    </source>
</evidence>
<accession>A0A3Q0IP95</accession>
<dbReference type="PROSITE" id="PS50002">
    <property type="entry name" value="SH3"/>
    <property type="match status" value="1"/>
</dbReference>
<feature type="domain" description="SH3" evidence="3">
    <location>
        <begin position="4"/>
        <end position="63"/>
    </location>
</feature>
<dbReference type="PANTHER" id="PTHR46026">
    <property type="entry name" value="RHO-TYPE GUANINE NUCLEOTIDE EXCHANGE FACTOR, ISOFORM F"/>
    <property type="match status" value="1"/>
</dbReference>
<dbReference type="InterPro" id="IPR036028">
    <property type="entry name" value="SH3-like_dom_sf"/>
</dbReference>
<proteinExistence type="predicted"/>
<name>A0A3Q0IP95_DIACI</name>
<dbReference type="SMART" id="SM00325">
    <property type="entry name" value="RhoGEF"/>
    <property type="match status" value="1"/>
</dbReference>
<dbReference type="AlphaFoldDB" id="A0A3Q0IP95"/>
<dbReference type="Pfam" id="PF00018">
    <property type="entry name" value="SH3_1"/>
    <property type="match status" value="1"/>
</dbReference>
<dbReference type="CDD" id="cd00160">
    <property type="entry name" value="RhoGEF"/>
    <property type="match status" value="1"/>
</dbReference>
<dbReference type="Proteomes" id="UP000079169">
    <property type="component" value="Unplaced"/>
</dbReference>
<dbReference type="SMART" id="SM00326">
    <property type="entry name" value="SH3"/>
    <property type="match status" value="1"/>
</dbReference>
<evidence type="ECO:0000313" key="5">
    <source>
        <dbReference type="Proteomes" id="UP000079169"/>
    </source>
</evidence>
<evidence type="ECO:0000259" key="4">
    <source>
        <dbReference type="PROSITE" id="PS50010"/>
    </source>
</evidence>
<feature type="domain" description="DH" evidence="4">
    <location>
        <begin position="91"/>
        <end position="260"/>
    </location>
</feature>
<reference evidence="6" key="1">
    <citation type="submission" date="2025-08" db="UniProtKB">
        <authorList>
            <consortium name="RefSeq"/>
        </authorList>
    </citation>
    <scope>IDENTIFICATION</scope>
</reference>
<dbReference type="PANTHER" id="PTHR46026:SF1">
    <property type="entry name" value="RHO-TYPE GUANINE NUCLEOTIDE EXCHANGE FACTOR, ISOFORM F"/>
    <property type="match status" value="1"/>
</dbReference>
<keyword evidence="5" id="KW-1185">Reference proteome</keyword>
<dbReference type="SUPFAM" id="SSF50044">
    <property type="entry name" value="SH3-domain"/>
    <property type="match status" value="1"/>
</dbReference>
<protein>
    <submittedName>
        <fullName evidence="6">Rho guanine nucleotide exchange factor 7-like</fullName>
    </submittedName>
</protein>
<gene>
    <name evidence="6" type="primary">LOC113465823</name>
</gene>
<keyword evidence="1 2" id="KW-0728">SH3 domain</keyword>
<evidence type="ECO:0000256" key="1">
    <source>
        <dbReference type="ARBA" id="ARBA00022443"/>
    </source>
</evidence>
<dbReference type="Pfam" id="PF00621">
    <property type="entry name" value="RhoGEF"/>
    <property type="match status" value="1"/>
</dbReference>
<dbReference type="InterPro" id="IPR000219">
    <property type="entry name" value="DH_dom"/>
</dbReference>
<evidence type="ECO:0000256" key="2">
    <source>
        <dbReference type="PROSITE-ProRule" id="PRU00192"/>
    </source>
</evidence>
<dbReference type="InterPro" id="IPR035899">
    <property type="entry name" value="DBL_dom_sf"/>
</dbReference>
<dbReference type="Gene3D" id="1.20.900.10">
    <property type="entry name" value="Dbl homology (DH) domain"/>
    <property type="match status" value="1"/>
</dbReference>
<dbReference type="GO" id="GO:0016192">
    <property type="term" value="P:vesicle-mediated transport"/>
    <property type="evidence" value="ECO:0007669"/>
    <property type="project" value="UniProtKB-ARBA"/>
</dbReference>
<dbReference type="PROSITE" id="PS50010">
    <property type="entry name" value="DH_2"/>
    <property type="match status" value="1"/>
</dbReference>
<organism evidence="5 6">
    <name type="scientific">Diaphorina citri</name>
    <name type="common">Asian citrus psyllid</name>
    <dbReference type="NCBI Taxonomy" id="121845"/>
    <lineage>
        <taxon>Eukaryota</taxon>
        <taxon>Metazoa</taxon>
        <taxon>Ecdysozoa</taxon>
        <taxon>Arthropoda</taxon>
        <taxon>Hexapoda</taxon>
        <taxon>Insecta</taxon>
        <taxon>Pterygota</taxon>
        <taxon>Neoptera</taxon>
        <taxon>Paraneoptera</taxon>
        <taxon>Hemiptera</taxon>
        <taxon>Sternorrhyncha</taxon>
        <taxon>Psylloidea</taxon>
        <taxon>Psyllidae</taxon>
        <taxon>Diaphorininae</taxon>
        <taxon>Diaphorina</taxon>
    </lineage>
</organism>
<dbReference type="Gene3D" id="2.30.30.40">
    <property type="entry name" value="SH3 Domains"/>
    <property type="match status" value="1"/>
</dbReference>
<dbReference type="PRINTS" id="PR00452">
    <property type="entry name" value="SH3DOMAIN"/>
</dbReference>
<dbReference type="KEGG" id="dci:113465823"/>
<dbReference type="GeneID" id="113465823"/>